<evidence type="ECO:0000256" key="5">
    <source>
        <dbReference type="ARBA" id="ARBA00023004"/>
    </source>
</evidence>
<sequence length="460" mass="52599">MNTMQFTHLGWAFEGQACRLGILATLLVPLGITLNLARSWLRLRHIPGPRAAALTNLVRRFWVTTGDAHQIHTDLHRKYGTVSEFYDSIMPRIKGGKLPDIFATRDEDIHRRMRKPVARSFSVTNLTMFEPVMTSTMEHFFSRLDELFANKETDFDLFQWIQFFMVDVLGQVTFSRELGCLKKGEDADGIIANIWAYFRQVAPKNPLAEFCFARIMERMSLSEDEKANLRQTDFLSCFLKEKAKDNTIPHLFVPTWVNSNIVAGADTTSILASAVIYHLLKNPPSFAKLKDEVAVAAAQGRLSRYTTWKEAKELPYLDACIKEATRMHPPFALPFERVVPEGGLRIDGHYIPSGTRVGINPWAMHREASMFGANPDVWRPKRWLCSETKKQEMYNSLLTFGAGHRSCLGRHLAYFEIYKLIPSLCQQYDIELVSPVGDWTVENKWLTKPSGFRVKITSRS</sequence>
<dbReference type="GO" id="GO:0005506">
    <property type="term" value="F:iron ion binding"/>
    <property type="evidence" value="ECO:0007669"/>
    <property type="project" value="InterPro"/>
</dbReference>
<dbReference type="PROSITE" id="PS00086">
    <property type="entry name" value="CYTOCHROME_P450"/>
    <property type="match status" value="1"/>
</dbReference>
<dbReference type="Proteomes" id="UP000019376">
    <property type="component" value="Unassembled WGS sequence"/>
</dbReference>
<dbReference type="PRINTS" id="PR00465">
    <property type="entry name" value="EP450IV"/>
</dbReference>
<dbReference type="Gene3D" id="1.10.630.10">
    <property type="entry name" value="Cytochrome P450"/>
    <property type="match status" value="1"/>
</dbReference>
<evidence type="ECO:0000256" key="1">
    <source>
        <dbReference type="ARBA" id="ARBA00001971"/>
    </source>
</evidence>
<comment type="similarity">
    <text evidence="2 7">Belongs to the cytochrome P450 family.</text>
</comment>
<reference evidence="8 9" key="1">
    <citation type="journal article" date="2013" name="PLoS ONE">
        <title>Genomic and secretomic analyses reveal unique features of the lignocellulolytic enzyme system of Penicillium decumbens.</title>
        <authorList>
            <person name="Liu G."/>
            <person name="Zhang L."/>
            <person name="Wei X."/>
            <person name="Zou G."/>
            <person name="Qin Y."/>
            <person name="Ma L."/>
            <person name="Li J."/>
            <person name="Zheng H."/>
            <person name="Wang S."/>
            <person name="Wang C."/>
            <person name="Xun L."/>
            <person name="Zhao G.-P."/>
            <person name="Zhou Z."/>
            <person name="Qu Y."/>
        </authorList>
    </citation>
    <scope>NUCLEOTIDE SEQUENCE [LARGE SCALE GENOMIC DNA]</scope>
    <source>
        <strain evidence="9">114-2 / CGMCC 5302</strain>
    </source>
</reference>
<name>S8B772_PENO1</name>
<keyword evidence="4 7" id="KW-0560">Oxidoreductase</keyword>
<keyword evidence="6 7" id="KW-0349">Heme</keyword>
<dbReference type="Pfam" id="PF00067">
    <property type="entry name" value="p450"/>
    <property type="match status" value="1"/>
</dbReference>
<evidence type="ECO:0000313" key="8">
    <source>
        <dbReference type="EMBL" id="EPS34778.1"/>
    </source>
</evidence>
<dbReference type="eggNOG" id="KOG0156">
    <property type="taxonomic scope" value="Eukaryota"/>
</dbReference>
<dbReference type="SUPFAM" id="SSF48264">
    <property type="entry name" value="Cytochrome P450"/>
    <property type="match status" value="1"/>
</dbReference>
<keyword evidence="3 6" id="KW-0479">Metal-binding</keyword>
<dbReference type="CDD" id="cd11060">
    <property type="entry name" value="CYP57A1-like"/>
    <property type="match status" value="1"/>
</dbReference>
<dbReference type="InterPro" id="IPR002403">
    <property type="entry name" value="Cyt_P450_E_grp-IV"/>
</dbReference>
<dbReference type="InterPro" id="IPR036396">
    <property type="entry name" value="Cyt_P450_sf"/>
</dbReference>
<dbReference type="GO" id="GO:0016705">
    <property type="term" value="F:oxidoreductase activity, acting on paired donors, with incorporation or reduction of molecular oxygen"/>
    <property type="evidence" value="ECO:0007669"/>
    <property type="project" value="InterPro"/>
</dbReference>
<dbReference type="OrthoDB" id="3934656at2759"/>
<evidence type="ECO:0000256" key="6">
    <source>
        <dbReference type="PIRSR" id="PIRSR602403-1"/>
    </source>
</evidence>
<dbReference type="PRINTS" id="PR00385">
    <property type="entry name" value="P450"/>
</dbReference>
<evidence type="ECO:0000256" key="7">
    <source>
        <dbReference type="RuleBase" id="RU000461"/>
    </source>
</evidence>
<accession>S8B772</accession>
<evidence type="ECO:0000256" key="2">
    <source>
        <dbReference type="ARBA" id="ARBA00010617"/>
    </source>
</evidence>
<keyword evidence="9" id="KW-1185">Reference proteome</keyword>
<evidence type="ECO:0000256" key="4">
    <source>
        <dbReference type="ARBA" id="ARBA00023002"/>
    </source>
</evidence>
<dbReference type="PhylomeDB" id="S8B772"/>
<organism evidence="8 9">
    <name type="scientific">Penicillium oxalicum (strain 114-2 / CGMCC 5302)</name>
    <name type="common">Penicillium decumbens</name>
    <dbReference type="NCBI Taxonomy" id="933388"/>
    <lineage>
        <taxon>Eukaryota</taxon>
        <taxon>Fungi</taxon>
        <taxon>Dikarya</taxon>
        <taxon>Ascomycota</taxon>
        <taxon>Pezizomycotina</taxon>
        <taxon>Eurotiomycetes</taxon>
        <taxon>Eurotiomycetidae</taxon>
        <taxon>Eurotiales</taxon>
        <taxon>Aspergillaceae</taxon>
        <taxon>Penicillium</taxon>
    </lineage>
</organism>
<dbReference type="HOGENOM" id="CLU_001570_14_0_1"/>
<dbReference type="AlphaFoldDB" id="S8B772"/>
<dbReference type="PANTHER" id="PTHR24305:SF235">
    <property type="entry name" value="CYTOCHROME P450 MONOOXYGENASE APDB-RELATED"/>
    <property type="match status" value="1"/>
</dbReference>
<keyword evidence="7" id="KW-0503">Monooxygenase</keyword>
<keyword evidence="5 6" id="KW-0408">Iron</keyword>
<feature type="binding site" description="axial binding residue" evidence="6">
    <location>
        <position position="407"/>
    </location>
    <ligand>
        <name>heme</name>
        <dbReference type="ChEBI" id="CHEBI:30413"/>
    </ligand>
    <ligandPart>
        <name>Fe</name>
        <dbReference type="ChEBI" id="CHEBI:18248"/>
    </ligandPart>
</feature>
<dbReference type="InterPro" id="IPR050121">
    <property type="entry name" value="Cytochrome_P450_monoxygenase"/>
</dbReference>
<dbReference type="InterPro" id="IPR017972">
    <property type="entry name" value="Cyt_P450_CS"/>
</dbReference>
<dbReference type="PANTHER" id="PTHR24305">
    <property type="entry name" value="CYTOCHROME P450"/>
    <property type="match status" value="1"/>
</dbReference>
<dbReference type="InterPro" id="IPR001128">
    <property type="entry name" value="Cyt_P450"/>
</dbReference>
<evidence type="ECO:0008006" key="10">
    <source>
        <dbReference type="Google" id="ProtNLM"/>
    </source>
</evidence>
<comment type="cofactor">
    <cofactor evidence="1 6">
        <name>heme</name>
        <dbReference type="ChEBI" id="CHEBI:30413"/>
    </cofactor>
</comment>
<evidence type="ECO:0000256" key="3">
    <source>
        <dbReference type="ARBA" id="ARBA00022723"/>
    </source>
</evidence>
<dbReference type="EMBL" id="KB644415">
    <property type="protein sequence ID" value="EPS34778.1"/>
    <property type="molecule type" value="Genomic_DNA"/>
</dbReference>
<gene>
    <name evidence="8" type="ORF">PDE_09742</name>
</gene>
<dbReference type="GO" id="GO:0020037">
    <property type="term" value="F:heme binding"/>
    <property type="evidence" value="ECO:0007669"/>
    <property type="project" value="InterPro"/>
</dbReference>
<proteinExistence type="inferred from homology"/>
<evidence type="ECO:0000313" key="9">
    <source>
        <dbReference type="Proteomes" id="UP000019376"/>
    </source>
</evidence>
<dbReference type="GO" id="GO:0004497">
    <property type="term" value="F:monooxygenase activity"/>
    <property type="evidence" value="ECO:0007669"/>
    <property type="project" value="UniProtKB-KW"/>
</dbReference>
<dbReference type="GO" id="GO:0043386">
    <property type="term" value="P:mycotoxin biosynthetic process"/>
    <property type="evidence" value="ECO:0007669"/>
    <property type="project" value="UniProtKB-ARBA"/>
</dbReference>
<protein>
    <recommendedName>
        <fullName evidence="10">Cytochrome P450</fullName>
    </recommendedName>
</protein>